<dbReference type="RefSeq" id="WP_131514860.1">
    <property type="nucleotide sequence ID" value="NZ_SJKD01000004.1"/>
</dbReference>
<accession>A0A4R0K1E2</accession>
<keyword evidence="1" id="KW-0472">Membrane</keyword>
<sequence>MGGHCQGLGVGSAGVVLGSGVLGLGSVGVALGSVGVALGCVGVVLGSVGVVPGSVGDGVLGLGVVGWAGVVGVLGWVGDGSDGAGLVGRPGGWVEDGIVGADEVDRGDADGDHGGFGALGVAAACVGVNQPAAGLASFSLFAVGSCVGLAGPRCGRYPVTSPCGDSDAVLVEVLGDDAAIDGVLLVESGDENGPKISRPVSTSTIAATPAIFSAGGLPVFR</sequence>
<proteinExistence type="predicted"/>
<dbReference type="AlphaFoldDB" id="A0A4R0K1E2"/>
<keyword evidence="3" id="KW-1185">Reference proteome</keyword>
<reference evidence="2 3" key="1">
    <citation type="submission" date="2019-02" db="EMBL/GenBank/DDBJ databases">
        <title>Kribbella capetownensis sp. nov. and Kribbella speibonae sp. nov., isolated from soil.</title>
        <authorList>
            <person name="Curtis S.M."/>
            <person name="Norton I."/>
            <person name="Everest G.J."/>
            <person name="Meyers P.R."/>
        </authorList>
    </citation>
    <scope>NUCLEOTIDE SEQUENCE [LARGE SCALE GENOMIC DNA]</scope>
    <source>
        <strain evidence="2 3">YM53</strain>
    </source>
</reference>
<dbReference type="Proteomes" id="UP000293342">
    <property type="component" value="Unassembled WGS sequence"/>
</dbReference>
<comment type="caution">
    <text evidence="2">The sequence shown here is derived from an EMBL/GenBank/DDBJ whole genome shotgun (WGS) entry which is preliminary data.</text>
</comment>
<keyword evidence="1" id="KW-1133">Transmembrane helix</keyword>
<dbReference type="OrthoDB" id="9990085at2"/>
<feature type="transmembrane region" description="Helical" evidence="1">
    <location>
        <begin position="58"/>
        <end position="77"/>
    </location>
</feature>
<evidence type="ECO:0000313" key="3">
    <source>
        <dbReference type="Proteomes" id="UP000293342"/>
    </source>
</evidence>
<name>A0A4R0K1E2_9ACTN</name>
<dbReference type="EMBL" id="SJKD01000004">
    <property type="protein sequence ID" value="TCC48615.1"/>
    <property type="molecule type" value="Genomic_DNA"/>
</dbReference>
<protein>
    <submittedName>
        <fullName evidence="2">Uncharacterized protein</fullName>
    </submittedName>
</protein>
<evidence type="ECO:0000313" key="2">
    <source>
        <dbReference type="EMBL" id="TCC48615.1"/>
    </source>
</evidence>
<gene>
    <name evidence="2" type="ORF">E0H75_18675</name>
</gene>
<evidence type="ECO:0000256" key="1">
    <source>
        <dbReference type="SAM" id="Phobius"/>
    </source>
</evidence>
<feature type="transmembrane region" description="Helical" evidence="1">
    <location>
        <begin position="27"/>
        <end position="51"/>
    </location>
</feature>
<organism evidence="2 3">
    <name type="scientific">Kribbella capetownensis</name>
    <dbReference type="NCBI Taxonomy" id="1572659"/>
    <lineage>
        <taxon>Bacteria</taxon>
        <taxon>Bacillati</taxon>
        <taxon>Actinomycetota</taxon>
        <taxon>Actinomycetes</taxon>
        <taxon>Propionibacteriales</taxon>
        <taxon>Kribbellaceae</taxon>
        <taxon>Kribbella</taxon>
    </lineage>
</organism>
<keyword evidence="1" id="KW-0812">Transmembrane</keyword>